<dbReference type="AlphaFoldDB" id="A0A9P8EUV2"/>
<evidence type="ECO:0000256" key="1">
    <source>
        <dbReference type="SAM" id="MobiDB-lite"/>
    </source>
</evidence>
<feature type="non-terminal residue" evidence="2">
    <location>
        <position position="1"/>
    </location>
</feature>
<sequence>MAPPSRRQIADAVDRLQREHLPKDDKSVRLLCRAAKSTELCTFLEDLCPELRPEYYADLAHENPGVEAIRQILWDLERMPNHRLGCKVKKKSLRPGFSQITWQRQGGYLEDCDEFSSQADEEVYRALAVLDNAADPRTGTLVPPKRQPSKVNPEHRVMVKGVLMFATNLQIGNLQSLRDAQTDATRREMLQPPIDAMEGFCDRFRGLTTQDVSQAVSDSRKRRYDSDDDFAPENKHLKITNEDGDHEVEEDQDHGVEEDAYHEVDDDEDEDYEIPGSEDEDE</sequence>
<feature type="compositionally biased region" description="Basic and acidic residues" evidence="1">
    <location>
        <begin position="232"/>
        <end position="243"/>
    </location>
</feature>
<dbReference type="Proteomes" id="UP000779574">
    <property type="component" value="Unassembled WGS sequence"/>
</dbReference>
<feature type="compositionally biased region" description="Basic and acidic residues" evidence="1">
    <location>
        <begin position="253"/>
        <end position="263"/>
    </location>
</feature>
<accession>A0A9P8EUV2</accession>
<evidence type="ECO:0000313" key="3">
    <source>
        <dbReference type="Proteomes" id="UP000779574"/>
    </source>
</evidence>
<comment type="caution">
    <text evidence="2">The sequence shown here is derived from an EMBL/GenBank/DDBJ whole genome shotgun (WGS) entry which is preliminary data.</text>
</comment>
<proteinExistence type="predicted"/>
<gene>
    <name evidence="2" type="ORF">KCU76_g2000</name>
</gene>
<evidence type="ECO:0000313" key="2">
    <source>
        <dbReference type="EMBL" id="KAG9698820.1"/>
    </source>
</evidence>
<dbReference type="EMBL" id="JAHFXF010000046">
    <property type="protein sequence ID" value="KAG9698820.1"/>
    <property type="molecule type" value="Genomic_DNA"/>
</dbReference>
<protein>
    <submittedName>
        <fullName evidence="2">Uncharacterized protein</fullName>
    </submittedName>
</protein>
<feature type="region of interest" description="Disordered" evidence="1">
    <location>
        <begin position="216"/>
        <end position="282"/>
    </location>
</feature>
<reference evidence="2" key="2">
    <citation type="submission" date="2021-08" db="EMBL/GenBank/DDBJ databases">
        <authorList>
            <person name="Gostincar C."/>
            <person name="Sun X."/>
            <person name="Song Z."/>
            <person name="Gunde-Cimerman N."/>
        </authorList>
    </citation>
    <scope>NUCLEOTIDE SEQUENCE</scope>
    <source>
        <strain evidence="2">EXF-9911</strain>
    </source>
</reference>
<feature type="compositionally biased region" description="Acidic residues" evidence="1">
    <location>
        <begin position="264"/>
        <end position="282"/>
    </location>
</feature>
<reference evidence="2" key="1">
    <citation type="journal article" date="2021" name="J Fungi (Basel)">
        <title>Virulence traits and population genomics of the black yeast Aureobasidium melanogenum.</title>
        <authorList>
            <person name="Cernosa A."/>
            <person name="Sun X."/>
            <person name="Gostincar C."/>
            <person name="Fang C."/>
            <person name="Gunde-Cimerman N."/>
            <person name="Song Z."/>
        </authorList>
    </citation>
    <scope>NUCLEOTIDE SEQUENCE</scope>
    <source>
        <strain evidence="2">EXF-9911</strain>
    </source>
</reference>
<name>A0A9P8EUV2_AURME</name>
<organism evidence="2 3">
    <name type="scientific">Aureobasidium melanogenum</name>
    <name type="common">Aureobasidium pullulans var. melanogenum</name>
    <dbReference type="NCBI Taxonomy" id="46634"/>
    <lineage>
        <taxon>Eukaryota</taxon>
        <taxon>Fungi</taxon>
        <taxon>Dikarya</taxon>
        <taxon>Ascomycota</taxon>
        <taxon>Pezizomycotina</taxon>
        <taxon>Dothideomycetes</taxon>
        <taxon>Dothideomycetidae</taxon>
        <taxon>Dothideales</taxon>
        <taxon>Saccotheciaceae</taxon>
        <taxon>Aureobasidium</taxon>
    </lineage>
</organism>